<name>A0A918XZF7_9ACTN</name>
<dbReference type="PROSITE" id="PS50853">
    <property type="entry name" value="FN3"/>
    <property type="match status" value="1"/>
</dbReference>
<dbReference type="Proteomes" id="UP000608955">
    <property type="component" value="Unassembled WGS sequence"/>
</dbReference>
<comment type="caution">
    <text evidence="4">The sequence shown here is derived from an EMBL/GenBank/DDBJ whole genome shotgun (WGS) entry which is preliminary data.</text>
</comment>
<evidence type="ECO:0000256" key="1">
    <source>
        <dbReference type="SAM" id="SignalP"/>
    </source>
</evidence>
<dbReference type="Gene3D" id="2.60.40.10">
    <property type="entry name" value="Immunoglobulins"/>
    <property type="match status" value="3"/>
</dbReference>
<evidence type="ECO:0000259" key="3">
    <source>
        <dbReference type="PROSITE" id="PS51820"/>
    </source>
</evidence>
<dbReference type="SMART" id="SM00758">
    <property type="entry name" value="PA14"/>
    <property type="match status" value="1"/>
</dbReference>
<dbReference type="PROSITE" id="PS51820">
    <property type="entry name" value="PA14"/>
    <property type="match status" value="1"/>
</dbReference>
<dbReference type="InterPro" id="IPR011658">
    <property type="entry name" value="PA14_dom"/>
</dbReference>
<accession>A0A918XZF7</accession>
<dbReference type="Pfam" id="PF07691">
    <property type="entry name" value="PA14"/>
    <property type="match status" value="1"/>
</dbReference>
<dbReference type="RefSeq" id="WP_229865013.1">
    <property type="nucleotide sequence ID" value="NZ_BMVF01000002.1"/>
</dbReference>
<feature type="domain" description="Fibronectin type-III" evidence="2">
    <location>
        <begin position="176"/>
        <end position="269"/>
    </location>
</feature>
<feature type="signal peptide" evidence="1">
    <location>
        <begin position="1"/>
        <end position="32"/>
    </location>
</feature>
<dbReference type="AlphaFoldDB" id="A0A918XZF7"/>
<feature type="domain" description="PA14" evidence="3">
    <location>
        <begin position="37"/>
        <end position="176"/>
    </location>
</feature>
<organism evidence="4 5">
    <name type="scientific">Streptomyces naganishii JCM 4654</name>
    <dbReference type="NCBI Taxonomy" id="1306179"/>
    <lineage>
        <taxon>Bacteria</taxon>
        <taxon>Bacillati</taxon>
        <taxon>Actinomycetota</taxon>
        <taxon>Actinomycetes</taxon>
        <taxon>Kitasatosporales</taxon>
        <taxon>Streptomycetaceae</taxon>
        <taxon>Streptomyces</taxon>
    </lineage>
</organism>
<dbReference type="InterPro" id="IPR037524">
    <property type="entry name" value="PA14/GLEYA"/>
</dbReference>
<evidence type="ECO:0000313" key="5">
    <source>
        <dbReference type="Proteomes" id="UP000608955"/>
    </source>
</evidence>
<gene>
    <name evidence="4" type="ORF">GCM10010508_08040</name>
</gene>
<dbReference type="InterPro" id="IPR013783">
    <property type="entry name" value="Ig-like_fold"/>
</dbReference>
<protein>
    <recommendedName>
        <fullName evidence="6">PA14 domain-containing protein</fullName>
    </recommendedName>
</protein>
<reference evidence="4" key="1">
    <citation type="journal article" date="2014" name="Int. J. Syst. Evol. Microbiol.">
        <title>Complete genome sequence of Corynebacterium casei LMG S-19264T (=DSM 44701T), isolated from a smear-ripened cheese.</title>
        <authorList>
            <consortium name="US DOE Joint Genome Institute (JGI-PGF)"/>
            <person name="Walter F."/>
            <person name="Albersmeier A."/>
            <person name="Kalinowski J."/>
            <person name="Ruckert C."/>
        </authorList>
    </citation>
    <scope>NUCLEOTIDE SEQUENCE</scope>
    <source>
        <strain evidence="4">JCM 4654</strain>
    </source>
</reference>
<sequence length="476" mass="51313">MPLKSRVAARTGAVMSAVVLGGLLAAAPQAAAADNTCSANVYKRTFYKNTTFSGSPVKTDCDSAIDQNWSGSPASGVPADNFGARWSVTRDFGSGGPFMFDVSATDGVRVYLDGARQIDLWYGTGDTARSTFLGFNIPSGKHTVRVDYVNWGGAAKVKFTYAPRTSAKYDQIKPLAPTGVKTAYDTKSRRTTVSWSANKEMDLAGYTLYRRPVGSGTWTNVATTTARGCTDPLVNPDDRTPYYYEVRARDKAGNTSPGSTDTIVRPLPVVTSLTGTYDKGTGKVTLSWPQNTEPQFDHYTVLSNDKVDGSWKWVPLGTTTGHTWTTAPVVPDGEWRHYRVLVTNDGGTTTYSPAGLDAYATNEVWLEIPDRIAPASAPELLVGSCEGGVRATAKDSTPSPLRDFTGFEIERREAGTAAWTTVAHQGYDPRPDPVFVTVCDALPADGRTYEYRARTYDAAGNYSPSSDLRAVTRPAG</sequence>
<proteinExistence type="predicted"/>
<dbReference type="CDD" id="cd00063">
    <property type="entry name" value="FN3"/>
    <property type="match status" value="1"/>
</dbReference>
<dbReference type="GO" id="GO:0005975">
    <property type="term" value="P:carbohydrate metabolic process"/>
    <property type="evidence" value="ECO:0007669"/>
    <property type="project" value="UniProtKB-ARBA"/>
</dbReference>
<feature type="chain" id="PRO_5036942689" description="PA14 domain-containing protein" evidence="1">
    <location>
        <begin position="33"/>
        <end position="476"/>
    </location>
</feature>
<dbReference type="EMBL" id="BMVF01000002">
    <property type="protein sequence ID" value="GHD85206.1"/>
    <property type="molecule type" value="Genomic_DNA"/>
</dbReference>
<reference evidence="4" key="2">
    <citation type="submission" date="2020-09" db="EMBL/GenBank/DDBJ databases">
        <authorList>
            <person name="Sun Q."/>
            <person name="Ohkuma M."/>
        </authorList>
    </citation>
    <scope>NUCLEOTIDE SEQUENCE</scope>
    <source>
        <strain evidence="4">JCM 4654</strain>
    </source>
</reference>
<evidence type="ECO:0000313" key="4">
    <source>
        <dbReference type="EMBL" id="GHD85206.1"/>
    </source>
</evidence>
<evidence type="ECO:0000259" key="2">
    <source>
        <dbReference type="PROSITE" id="PS50853"/>
    </source>
</evidence>
<dbReference type="SUPFAM" id="SSF56988">
    <property type="entry name" value="Anthrax protective antigen"/>
    <property type="match status" value="1"/>
</dbReference>
<keyword evidence="1" id="KW-0732">Signal</keyword>
<dbReference type="InterPro" id="IPR003961">
    <property type="entry name" value="FN3_dom"/>
</dbReference>
<keyword evidence="5" id="KW-1185">Reference proteome</keyword>
<evidence type="ECO:0008006" key="6">
    <source>
        <dbReference type="Google" id="ProtNLM"/>
    </source>
</evidence>